<sequence>MGNTRRKRQLDSLTVLVELLGRERSFTHPGCVSFHHTINVSDALRRNTKTSQNSTDTGVGRGDVWVSTEVDVQHQSVGTLNQNLLLFLESLVHELDRVHNKWLDLFSELLVLGELSLDVAVKLTVSLETGVDKSSDSGLELFPGVWLVRNQVVDSHTGSGGLGGISWSNTLTGGSNGLLVAGKLGLSKFVHTLVEVENQVSSRRQEQTTFTVESLLLDFVQLLEERWKMNNNTGSNQVDTLWIHQSRRKHVEIVLLVSHNNGVSGVVTTLTSGTHLDVVTKKIDKFSFTFVTPLGT</sequence>
<dbReference type="RefSeq" id="XP_046061121.1">
    <property type="nucleotide sequence ID" value="XM_046205148.1"/>
</dbReference>
<proteinExistence type="predicted"/>
<accession>A0A9P8P607</accession>
<dbReference type="EMBL" id="JAEUBE010000295">
    <property type="protein sequence ID" value="KAH3665917.1"/>
    <property type="molecule type" value="Genomic_DNA"/>
</dbReference>
<reference evidence="1" key="2">
    <citation type="submission" date="2021-01" db="EMBL/GenBank/DDBJ databases">
        <authorList>
            <person name="Schikora-Tamarit M.A."/>
        </authorList>
    </citation>
    <scope>NUCLEOTIDE SEQUENCE</scope>
    <source>
        <strain evidence="1">CBS6075</strain>
    </source>
</reference>
<dbReference type="Proteomes" id="UP000769157">
    <property type="component" value="Unassembled WGS sequence"/>
</dbReference>
<gene>
    <name evidence="1" type="ORF">OGAPHI_004106</name>
</gene>
<comment type="caution">
    <text evidence="1">The sequence shown here is derived from an EMBL/GenBank/DDBJ whole genome shotgun (WGS) entry which is preliminary data.</text>
</comment>
<organism evidence="1 2">
    <name type="scientific">Ogataea philodendri</name>
    <dbReference type="NCBI Taxonomy" id="1378263"/>
    <lineage>
        <taxon>Eukaryota</taxon>
        <taxon>Fungi</taxon>
        <taxon>Dikarya</taxon>
        <taxon>Ascomycota</taxon>
        <taxon>Saccharomycotina</taxon>
        <taxon>Pichiomycetes</taxon>
        <taxon>Pichiales</taxon>
        <taxon>Pichiaceae</taxon>
        <taxon>Ogataea</taxon>
    </lineage>
</organism>
<protein>
    <submittedName>
        <fullName evidence="1">Uncharacterized protein</fullName>
    </submittedName>
</protein>
<dbReference type="AlphaFoldDB" id="A0A9P8P607"/>
<dbReference type="GeneID" id="70236071"/>
<evidence type="ECO:0000313" key="1">
    <source>
        <dbReference type="EMBL" id="KAH3665917.1"/>
    </source>
</evidence>
<evidence type="ECO:0000313" key="2">
    <source>
        <dbReference type="Proteomes" id="UP000769157"/>
    </source>
</evidence>
<dbReference type="OrthoDB" id="10635108at2759"/>
<reference evidence="1" key="1">
    <citation type="journal article" date="2021" name="Open Biol.">
        <title>Shared evolutionary footprints suggest mitochondrial oxidative damage underlies multiple complex I losses in fungi.</title>
        <authorList>
            <person name="Schikora-Tamarit M.A."/>
            <person name="Marcet-Houben M."/>
            <person name="Nosek J."/>
            <person name="Gabaldon T."/>
        </authorList>
    </citation>
    <scope>NUCLEOTIDE SEQUENCE</scope>
    <source>
        <strain evidence="1">CBS6075</strain>
    </source>
</reference>
<name>A0A9P8P607_9ASCO</name>
<keyword evidence="2" id="KW-1185">Reference proteome</keyword>